<evidence type="ECO:0000313" key="3">
    <source>
        <dbReference type="Proteomes" id="UP000186817"/>
    </source>
</evidence>
<feature type="compositionally biased region" description="Basic and acidic residues" evidence="1">
    <location>
        <begin position="1174"/>
        <end position="1191"/>
    </location>
</feature>
<organism evidence="2 3">
    <name type="scientific">Symbiodinium microadriaticum</name>
    <name type="common">Dinoflagellate</name>
    <name type="synonym">Zooxanthella microadriatica</name>
    <dbReference type="NCBI Taxonomy" id="2951"/>
    <lineage>
        <taxon>Eukaryota</taxon>
        <taxon>Sar</taxon>
        <taxon>Alveolata</taxon>
        <taxon>Dinophyceae</taxon>
        <taxon>Suessiales</taxon>
        <taxon>Symbiodiniaceae</taxon>
        <taxon>Symbiodinium</taxon>
    </lineage>
</organism>
<feature type="region of interest" description="Disordered" evidence="1">
    <location>
        <begin position="1016"/>
        <end position="1038"/>
    </location>
</feature>
<reference evidence="2 3" key="1">
    <citation type="submission" date="2016-02" db="EMBL/GenBank/DDBJ databases">
        <title>Genome analysis of coral dinoflagellate symbionts highlights evolutionary adaptations to a symbiotic lifestyle.</title>
        <authorList>
            <person name="Aranda M."/>
            <person name="Li Y."/>
            <person name="Liew Y.J."/>
            <person name="Baumgarten S."/>
            <person name="Simakov O."/>
            <person name="Wilson M."/>
            <person name="Piel J."/>
            <person name="Ashoor H."/>
            <person name="Bougouffa S."/>
            <person name="Bajic V.B."/>
            <person name="Ryu T."/>
            <person name="Ravasi T."/>
            <person name="Bayer T."/>
            <person name="Micklem G."/>
            <person name="Kim H."/>
            <person name="Bhak J."/>
            <person name="Lajeunesse T.C."/>
            <person name="Voolstra C.R."/>
        </authorList>
    </citation>
    <scope>NUCLEOTIDE SEQUENCE [LARGE SCALE GENOMIC DNA]</scope>
    <source>
        <strain evidence="2 3">CCMP2467</strain>
    </source>
</reference>
<feature type="non-terminal residue" evidence="2">
    <location>
        <position position="1380"/>
    </location>
</feature>
<evidence type="ECO:0000256" key="1">
    <source>
        <dbReference type="SAM" id="MobiDB-lite"/>
    </source>
</evidence>
<feature type="compositionally biased region" description="Polar residues" evidence="1">
    <location>
        <begin position="1228"/>
        <end position="1238"/>
    </location>
</feature>
<accession>A0A1Q9CKM9</accession>
<gene>
    <name evidence="2" type="ORF">AK812_SmicGene35769</name>
</gene>
<feature type="region of interest" description="Disordered" evidence="1">
    <location>
        <begin position="1140"/>
        <end position="1265"/>
    </location>
</feature>
<sequence length="1380" mass="155958">MAVPGLRVPLPGGLNDEDDMDLLEQKRGVGSDQGRHDSPKKQKGAEEVVTLSALRTLLAETSHSLLQAQQVQITTALTSFEERQSSRLDKVEETIQTQGTAMGEVQAQLRELQDRVAKVELGGPSYSSGSDRKLTLVFGGWPSDTRRSVLLHQLDKALQGLRLREYLDMEPFTTGARRSVALCQFKRRGHETDGDTRQRMIQIIQVVNTSKVQLEGSQKPMWATFSKTPEERGRASLAAVVRKAVMRHAPHRVGDLDLEYPTGRTWIRDDQLTGLGNPPDEVHQPRLITTKGGTGWLDQKTLAKWLEVDVQTLRDLVVLGWNVGGAELPELPKAIRDSTGWRGAKEDLVVLQELPREGEGWQHQELEGKPVVSHRSSRQWRGTGIWYDPSAWCILRRVATEKGTWFKMRHLEASIEQWVGTSHFTPGCPLQQYEAEVQNHFDKLPRQAERVVYQGDVNTGFSWSRDGDQIIAVPKEGKGSFLHQTLIERGLEMGKPASNQLCTPTSRPRQDNRQGQCIDVLGYRGFRLREWRVHEDSYMKLGTDHELCWAEVVCEIKNRYPRHETGPRQWVGGISQIDHVDQAVVEELAVKCTKPVPGKGYRDSQEVKQAFKNAKVSGSAQAWKQALKLRKEARKQWERERLVRASQGDWGHFRALKPRRQEGWDTGFAEAQQGDPHQAVHDHLAERISQGCKSGGEEREWGVPLTVFKLDLEKAFDKLDRNMLLQRLEVKAVDSLEVIGLTLKELNDGARCGCKGTGPLLAIGLEDDPSVTEKLLANQCVQDDPRQSISLKEYFDNHTFTRPPEVTDNMQGIGDTITETAQHLNTGPTTCGPPRHDDSELPHAARREHDLRGPSNYPLRNFQQKQFGWQLRHAGDPLASPQTESEEAWFMQRATEREGWFSVAKRGFQNLLAEGEGNQAALQLRDRLRMCSDSGLHRAINEHLPDILADEGQVDDRITFTSDEWVRYVLEELSRVPGISTDTKQCLLGPDPLPFGIFHARMVWPDGTWSTEEELARAGQEAMAPAEPEADSAEEEDDTALFQAGERQVNRSLDELMEQFWQWFSEDRAVHLALAMLRQRTIERGDEDYQRWARRTLRLLGAGLEPNEHASQERTPPDFYRWSRRVEWFMHSNYLQEHHTGDETSMMDRDRYRNGRRRIRDSRSPRRGGCRGAGRGEERVTTEVRRLEGRRPASSGSGGPGPNRSTRAAGRRPAETSEVTFRPRARTAVSSERASGSGDNPVLSPAVSPTSTHRVGGFDLPDPQQPMTQQQAVTTWKYLLFDRWAFSPPEARGVIPTTWLPHDTLQDVSAHLATMNQHNLLVLTTGLITMIRYPMAELSQSLDMAQVVLNTQSGEPTVDIDAEDEEDEVDLMQSFWETGG</sequence>
<proteinExistence type="predicted"/>
<comment type="caution">
    <text evidence="2">The sequence shown here is derived from an EMBL/GenBank/DDBJ whole genome shotgun (WGS) entry which is preliminary data.</text>
</comment>
<feature type="compositionally biased region" description="Basic residues" evidence="1">
    <location>
        <begin position="1154"/>
        <end position="1169"/>
    </location>
</feature>
<feature type="compositionally biased region" description="Basic and acidic residues" evidence="1">
    <location>
        <begin position="1140"/>
        <end position="1153"/>
    </location>
</feature>
<feature type="region of interest" description="Disordered" evidence="1">
    <location>
        <begin position="1"/>
        <end position="45"/>
    </location>
</feature>
<dbReference type="EMBL" id="LSRX01001115">
    <property type="protein sequence ID" value="OLP83465.1"/>
    <property type="molecule type" value="Genomic_DNA"/>
</dbReference>
<dbReference type="Proteomes" id="UP000186817">
    <property type="component" value="Unassembled WGS sequence"/>
</dbReference>
<dbReference type="OrthoDB" id="409411at2759"/>
<protein>
    <submittedName>
        <fullName evidence="2">Uncharacterized protein</fullName>
    </submittedName>
</protein>
<feature type="compositionally biased region" description="Acidic residues" evidence="1">
    <location>
        <begin position="1028"/>
        <end position="1038"/>
    </location>
</feature>
<feature type="compositionally biased region" description="Basic and acidic residues" evidence="1">
    <location>
        <begin position="23"/>
        <end position="45"/>
    </location>
</feature>
<name>A0A1Q9CKM9_SYMMI</name>
<feature type="region of interest" description="Disordered" evidence="1">
    <location>
        <begin position="822"/>
        <end position="841"/>
    </location>
</feature>
<keyword evidence="3" id="KW-1185">Reference proteome</keyword>
<evidence type="ECO:0000313" key="2">
    <source>
        <dbReference type="EMBL" id="OLP83465.1"/>
    </source>
</evidence>